<sequence>MAYFIWIESSLSLLSIPSGLASLYLSEYEIWACEDRKVIAGSSLHSLVLFTRVGWTSSHFISSLEDNLWQL</sequence>
<keyword evidence="3" id="KW-1185">Reference proteome</keyword>
<comment type="caution">
    <text evidence="2">The sequence shown here is derived from an EMBL/GenBank/DDBJ whole genome shotgun (WGS) entry which is preliminary data.</text>
</comment>
<feature type="signal peptide" evidence="1">
    <location>
        <begin position="1"/>
        <end position="21"/>
    </location>
</feature>
<evidence type="ECO:0000256" key="1">
    <source>
        <dbReference type="SAM" id="SignalP"/>
    </source>
</evidence>
<protein>
    <submittedName>
        <fullName evidence="2">Uncharacterized protein</fullName>
    </submittedName>
</protein>
<reference evidence="2 3" key="1">
    <citation type="journal article" date="2018" name="Nat. Genet.">
        <title>The Rosa genome provides new insights in the design of modern roses.</title>
        <authorList>
            <person name="Bendahmane M."/>
        </authorList>
    </citation>
    <scope>NUCLEOTIDE SEQUENCE [LARGE SCALE GENOMIC DNA]</scope>
    <source>
        <strain evidence="3">cv. Old Blush</strain>
    </source>
</reference>
<dbReference type="Proteomes" id="UP000238479">
    <property type="component" value="Chromosome 1"/>
</dbReference>
<feature type="chain" id="PRO_5015179906" evidence="1">
    <location>
        <begin position="22"/>
        <end position="71"/>
    </location>
</feature>
<gene>
    <name evidence="2" type="ORF">RchiOBHm_Chr1g0356531</name>
</gene>
<keyword evidence="1" id="KW-0732">Signal</keyword>
<organism evidence="2 3">
    <name type="scientific">Rosa chinensis</name>
    <name type="common">China rose</name>
    <dbReference type="NCBI Taxonomy" id="74649"/>
    <lineage>
        <taxon>Eukaryota</taxon>
        <taxon>Viridiplantae</taxon>
        <taxon>Streptophyta</taxon>
        <taxon>Embryophyta</taxon>
        <taxon>Tracheophyta</taxon>
        <taxon>Spermatophyta</taxon>
        <taxon>Magnoliopsida</taxon>
        <taxon>eudicotyledons</taxon>
        <taxon>Gunneridae</taxon>
        <taxon>Pentapetalae</taxon>
        <taxon>rosids</taxon>
        <taxon>fabids</taxon>
        <taxon>Rosales</taxon>
        <taxon>Rosaceae</taxon>
        <taxon>Rosoideae</taxon>
        <taxon>Rosoideae incertae sedis</taxon>
        <taxon>Rosa</taxon>
    </lineage>
</organism>
<dbReference type="EMBL" id="PDCK01000039">
    <property type="protein sequence ID" value="PRQ58189.1"/>
    <property type="molecule type" value="Genomic_DNA"/>
</dbReference>
<evidence type="ECO:0000313" key="3">
    <source>
        <dbReference type="Proteomes" id="UP000238479"/>
    </source>
</evidence>
<dbReference type="Gramene" id="PRQ58189">
    <property type="protein sequence ID" value="PRQ58189"/>
    <property type="gene ID" value="RchiOBHm_Chr1g0356531"/>
</dbReference>
<dbReference type="AlphaFoldDB" id="A0A2P6SHN2"/>
<evidence type="ECO:0000313" key="2">
    <source>
        <dbReference type="EMBL" id="PRQ58189.1"/>
    </source>
</evidence>
<accession>A0A2P6SHN2</accession>
<name>A0A2P6SHN2_ROSCH</name>
<proteinExistence type="predicted"/>